<dbReference type="Gene3D" id="3.40.50.620">
    <property type="entry name" value="HUPs"/>
    <property type="match status" value="1"/>
</dbReference>
<dbReference type="GO" id="GO:0000155">
    <property type="term" value="F:phosphorelay sensor kinase activity"/>
    <property type="evidence" value="ECO:0007669"/>
    <property type="project" value="InterPro"/>
</dbReference>
<keyword evidence="7" id="KW-1185">Reference proteome</keyword>
<dbReference type="EMBL" id="FOKI01000026">
    <property type="protein sequence ID" value="SFB29837.1"/>
    <property type="molecule type" value="Genomic_DNA"/>
</dbReference>
<name>A0A1I0ZWC4_9CLOT</name>
<dbReference type="PANTHER" id="PTHR45569:SF1">
    <property type="entry name" value="SENSOR PROTEIN KDPD"/>
    <property type="match status" value="1"/>
</dbReference>
<evidence type="ECO:0000256" key="2">
    <source>
        <dbReference type="ARBA" id="ARBA00022777"/>
    </source>
</evidence>
<keyword evidence="1" id="KW-0808">Transferase</keyword>
<dbReference type="Pfam" id="PF00582">
    <property type="entry name" value="Usp"/>
    <property type="match status" value="1"/>
</dbReference>
<dbReference type="SUPFAM" id="SSF52402">
    <property type="entry name" value="Adenine nucleotide alpha hydrolases-like"/>
    <property type="match status" value="1"/>
</dbReference>
<sequence>MVEKRLTPNEALEKVKIEGRGHLKIFIGYAPGVGKTYSMLNEANRMLSKNEDVILGFLETHGRRETEEQIKKLIILPRKKLNYNGKILEDFNLEEALKLHPHTILVDELPHTNVPGCKNKKRYEDIEELLNAGINVVTTLNIQHLESLNDVVEKITGVKIRETVPDRIIESADEVEVIDISPDALRTRLTQGDVYKPDVAIRALRNFFRKGNLNALRELTLRQTAEEVDVDLEEYKKKHGITETWHTCERIMVCISANPSCKKLIRQGARRAKTYKCRWFVVYVQCTHFMAPQIDPESLKMLNENIQLARTLGAEIIKLTGKSVSNELVNFAASKYITQIIIGHPNRSRLQIIIRGSTVYKLLKQVSEAEIHIIPQ</sequence>
<evidence type="ECO:0000256" key="1">
    <source>
        <dbReference type="ARBA" id="ARBA00022679"/>
    </source>
</evidence>
<accession>A0A1I0ZWC4</accession>
<dbReference type="PANTHER" id="PTHR45569">
    <property type="entry name" value="SENSOR PROTEIN KDPD"/>
    <property type="match status" value="1"/>
</dbReference>
<evidence type="ECO:0000259" key="5">
    <source>
        <dbReference type="Pfam" id="PF02702"/>
    </source>
</evidence>
<dbReference type="InterPro" id="IPR006016">
    <property type="entry name" value="UspA"/>
</dbReference>
<dbReference type="OrthoDB" id="9806130at2"/>
<feature type="domain" description="UspA" evidence="4">
    <location>
        <begin position="249"/>
        <end position="366"/>
    </location>
</feature>
<dbReference type="GO" id="GO:0005737">
    <property type="term" value="C:cytoplasm"/>
    <property type="evidence" value="ECO:0007669"/>
    <property type="project" value="UniProtKB-ARBA"/>
</dbReference>
<dbReference type="InterPro" id="IPR052023">
    <property type="entry name" value="Histidine_kinase_KdpD"/>
</dbReference>
<reference evidence="6 7" key="1">
    <citation type="submission" date="2016-10" db="EMBL/GenBank/DDBJ databases">
        <authorList>
            <person name="de Groot N.N."/>
        </authorList>
    </citation>
    <scope>NUCLEOTIDE SEQUENCE [LARGE SCALE GENOMIC DNA]</scope>
    <source>
        <strain evidence="6 7">DSM 12271</strain>
    </source>
</reference>
<protein>
    <submittedName>
        <fullName evidence="6">Two-component system, OmpR family, sensor histidine kinase KdpD</fullName>
    </submittedName>
</protein>
<dbReference type="InterPro" id="IPR027417">
    <property type="entry name" value="P-loop_NTPase"/>
</dbReference>
<evidence type="ECO:0000313" key="6">
    <source>
        <dbReference type="EMBL" id="SFB29837.1"/>
    </source>
</evidence>
<keyword evidence="2 6" id="KW-0418">Kinase</keyword>
<dbReference type="GO" id="GO:0005886">
    <property type="term" value="C:plasma membrane"/>
    <property type="evidence" value="ECO:0007669"/>
    <property type="project" value="TreeGrafter"/>
</dbReference>
<dbReference type="InterPro" id="IPR014729">
    <property type="entry name" value="Rossmann-like_a/b/a_fold"/>
</dbReference>
<evidence type="ECO:0000256" key="3">
    <source>
        <dbReference type="ARBA" id="ARBA00023012"/>
    </source>
</evidence>
<organism evidence="6 7">
    <name type="scientific">Clostridium frigidicarnis</name>
    <dbReference type="NCBI Taxonomy" id="84698"/>
    <lineage>
        <taxon>Bacteria</taxon>
        <taxon>Bacillati</taxon>
        <taxon>Bacillota</taxon>
        <taxon>Clostridia</taxon>
        <taxon>Eubacteriales</taxon>
        <taxon>Clostridiaceae</taxon>
        <taxon>Clostridium</taxon>
    </lineage>
</organism>
<dbReference type="Gene3D" id="3.40.50.300">
    <property type="entry name" value="P-loop containing nucleotide triphosphate hydrolases"/>
    <property type="match status" value="1"/>
</dbReference>
<keyword evidence="3" id="KW-0902">Two-component regulatory system</keyword>
<gene>
    <name evidence="6" type="ORF">SAMN04488528_102631</name>
</gene>
<dbReference type="AlphaFoldDB" id="A0A1I0ZWC4"/>
<evidence type="ECO:0000259" key="4">
    <source>
        <dbReference type="Pfam" id="PF00582"/>
    </source>
</evidence>
<proteinExistence type="predicted"/>
<evidence type="ECO:0000313" key="7">
    <source>
        <dbReference type="Proteomes" id="UP000198619"/>
    </source>
</evidence>
<dbReference type="Proteomes" id="UP000198619">
    <property type="component" value="Unassembled WGS sequence"/>
</dbReference>
<dbReference type="STRING" id="84698.SAMN04488528_102631"/>
<dbReference type="Pfam" id="PF02702">
    <property type="entry name" value="KdpD"/>
    <property type="match status" value="1"/>
</dbReference>
<dbReference type="FunFam" id="3.40.50.300:FF:000483">
    <property type="entry name" value="Sensor histidine kinase KdpD"/>
    <property type="match status" value="1"/>
</dbReference>
<dbReference type="RefSeq" id="WP_090042339.1">
    <property type="nucleotide sequence ID" value="NZ_FOKI01000026.1"/>
</dbReference>
<dbReference type="InterPro" id="IPR003852">
    <property type="entry name" value="Sig_transdc_His_kinase_KdpD_N"/>
</dbReference>
<feature type="domain" description="Signal transduction histidine kinase osmosensitive K+ channel sensor N-terminal" evidence="5">
    <location>
        <begin position="20"/>
        <end position="228"/>
    </location>
</feature>